<dbReference type="Proteomes" id="UP000054260">
    <property type="component" value="Unassembled WGS sequence"/>
</dbReference>
<comment type="caution">
    <text evidence="1">The sequence shown here is derived from an EMBL/GenBank/DDBJ whole genome shotgun (WGS) entry which is preliminary data.</text>
</comment>
<name>A0A117LT57_9BACT</name>
<proteinExistence type="predicted"/>
<evidence type="ECO:0000313" key="2">
    <source>
        <dbReference type="Proteomes" id="UP000054260"/>
    </source>
</evidence>
<sequence>VLGKSNSSFRHFVSRFLVKNHGIMRERETEEMRSRAEASRDD</sequence>
<reference evidence="2" key="1">
    <citation type="journal article" date="2015" name="MBio">
        <title>Genome-Resolved Metagenomic Analysis Reveals Roles for Candidate Phyla and Other Microbial Community Members in Biogeochemical Transformations in Oil Reservoirs.</title>
        <authorList>
            <person name="Hu P."/>
            <person name="Tom L."/>
            <person name="Singh A."/>
            <person name="Thomas B.C."/>
            <person name="Baker B.J."/>
            <person name="Piceno Y.M."/>
            <person name="Andersen G.L."/>
            <person name="Banfield J.F."/>
        </authorList>
    </citation>
    <scope>NUCLEOTIDE SEQUENCE [LARGE SCALE GENOMIC DNA]</scope>
</reference>
<accession>A0A117LT57</accession>
<gene>
    <name evidence="1" type="ORF">XD86_1357</name>
</gene>
<organism evidence="1 2">
    <name type="scientific">Mesotoga infera</name>
    <dbReference type="NCBI Taxonomy" id="1236046"/>
    <lineage>
        <taxon>Bacteria</taxon>
        <taxon>Thermotogati</taxon>
        <taxon>Thermotogota</taxon>
        <taxon>Thermotogae</taxon>
        <taxon>Kosmotogales</taxon>
        <taxon>Kosmotogaceae</taxon>
        <taxon>Mesotoga</taxon>
    </lineage>
</organism>
<dbReference type="AlphaFoldDB" id="A0A117LT57"/>
<dbReference type="EMBL" id="LGGH01000263">
    <property type="protein sequence ID" value="KUK66042.1"/>
    <property type="molecule type" value="Genomic_DNA"/>
</dbReference>
<dbReference type="PATRIC" id="fig|1236046.6.peg.412"/>
<evidence type="ECO:0000313" key="1">
    <source>
        <dbReference type="EMBL" id="KUK66042.1"/>
    </source>
</evidence>
<protein>
    <submittedName>
        <fullName evidence="1">Uncharacterized protein</fullName>
    </submittedName>
</protein>
<feature type="non-terminal residue" evidence="1">
    <location>
        <position position="1"/>
    </location>
</feature>